<name>B8D282_HALOH</name>
<dbReference type="AlphaFoldDB" id="B8D282"/>
<dbReference type="InterPro" id="IPR036938">
    <property type="entry name" value="PAP2/HPO_sf"/>
</dbReference>
<accession>B8D282</accession>
<reference evidence="2 3" key="1">
    <citation type="journal article" date="2009" name="PLoS ONE">
        <title>Genome analysis of the anaerobic thermohalophilic bacterium Halothermothrix orenii.</title>
        <authorList>
            <person name="Mavromatis K."/>
            <person name="Ivanova N."/>
            <person name="Anderson I."/>
            <person name="Lykidis A."/>
            <person name="Hooper S.D."/>
            <person name="Sun H."/>
            <person name="Kunin V."/>
            <person name="Lapidus A."/>
            <person name="Hugenholtz P."/>
            <person name="Patel B."/>
            <person name="Kyrpides N.C."/>
        </authorList>
    </citation>
    <scope>NUCLEOTIDE SEQUENCE [LARGE SCALE GENOMIC DNA]</scope>
    <source>
        <strain evidence="3">H 168 / OCM 544 / DSM 9562</strain>
    </source>
</reference>
<dbReference type="Proteomes" id="UP000000719">
    <property type="component" value="Chromosome"/>
</dbReference>
<protein>
    <submittedName>
        <fullName evidence="2">Phosphoesterase PA-phosphatase related</fullName>
    </submittedName>
</protein>
<dbReference type="eggNOG" id="COG0671">
    <property type="taxonomic scope" value="Bacteria"/>
</dbReference>
<proteinExistence type="predicted"/>
<dbReference type="Pfam" id="PF01569">
    <property type="entry name" value="PAP2"/>
    <property type="match status" value="1"/>
</dbReference>
<sequence>MTGGKHGYKNILGKWSKLPYAGEKQLPVPEEPLAGSWPTFFLKRDHRGRFLDPDGNLIDLKIRFPGRSIDFTGKQLAIVKKTLDNITKEKIKIARYWGTGPPTKQWTPVIDKLIDVYNISATRAGRILGAVQGGLNDARVVAWHLKFAWEIPRPNQLDQKLATVICTPKHPSYPSGHAVVAGCAQIMLTYFFPPKSERLQELAEECAVSRLYDGVHFPVDNEEGLRLGRQIGRLIVRKLKRQRNSEQKRIDIRFTDNKKVKLPPPPYKQPLPFLGETKCNSLILNKAEGSYSLLLWLIIASLLTRDIK</sequence>
<organism evidence="2 3">
    <name type="scientific">Halothermothrix orenii (strain H 168 / OCM 544 / DSM 9562)</name>
    <dbReference type="NCBI Taxonomy" id="373903"/>
    <lineage>
        <taxon>Bacteria</taxon>
        <taxon>Bacillati</taxon>
        <taxon>Bacillota</taxon>
        <taxon>Clostridia</taxon>
        <taxon>Halanaerobiales</taxon>
        <taxon>Halothermotrichaceae</taxon>
        <taxon>Halothermothrix</taxon>
    </lineage>
</organism>
<dbReference type="HOGENOM" id="CLU_082050_0_0_9"/>
<dbReference type="PANTHER" id="PTHR34599">
    <property type="entry name" value="PEROXIDASE-RELATED"/>
    <property type="match status" value="1"/>
</dbReference>
<dbReference type="OrthoDB" id="7793240at2"/>
<dbReference type="PANTHER" id="PTHR34599:SF1">
    <property type="entry name" value="PHOSPHATIDIC ACID PHOSPHATASE TYPE 2_HALOPEROXIDASE DOMAIN-CONTAINING PROTEIN"/>
    <property type="match status" value="1"/>
</dbReference>
<dbReference type="CDD" id="cd03398">
    <property type="entry name" value="PAP2_haloperoxidase"/>
    <property type="match status" value="1"/>
</dbReference>
<dbReference type="EMBL" id="CP001098">
    <property type="protein sequence ID" value="ACL69309.1"/>
    <property type="molecule type" value="Genomic_DNA"/>
</dbReference>
<evidence type="ECO:0000259" key="1">
    <source>
        <dbReference type="Pfam" id="PF01569"/>
    </source>
</evidence>
<gene>
    <name evidence="2" type="ordered locus">Hore_05520</name>
</gene>
<dbReference type="SUPFAM" id="SSF48317">
    <property type="entry name" value="Acid phosphatase/Vanadium-dependent haloperoxidase"/>
    <property type="match status" value="1"/>
</dbReference>
<dbReference type="InterPro" id="IPR000326">
    <property type="entry name" value="PAP2/HPO"/>
</dbReference>
<dbReference type="RefSeq" id="WP_012635497.1">
    <property type="nucleotide sequence ID" value="NC_011899.1"/>
</dbReference>
<keyword evidence="3" id="KW-1185">Reference proteome</keyword>
<dbReference type="InterPro" id="IPR052559">
    <property type="entry name" value="V-haloperoxidase"/>
</dbReference>
<feature type="domain" description="Phosphatidic acid phosphatase type 2/haloperoxidase" evidence="1">
    <location>
        <begin position="145"/>
        <end position="240"/>
    </location>
</feature>
<dbReference type="KEGG" id="hor:Hore_05520"/>
<evidence type="ECO:0000313" key="2">
    <source>
        <dbReference type="EMBL" id="ACL69309.1"/>
    </source>
</evidence>
<evidence type="ECO:0000313" key="3">
    <source>
        <dbReference type="Proteomes" id="UP000000719"/>
    </source>
</evidence>
<dbReference type="Gene3D" id="1.10.606.20">
    <property type="match status" value="1"/>
</dbReference>
<dbReference type="STRING" id="373903.Hore_05520"/>